<keyword evidence="3" id="KW-1185">Reference proteome</keyword>
<dbReference type="eggNOG" id="ENOG502S77P">
    <property type="taxonomic scope" value="Eukaryota"/>
</dbReference>
<dbReference type="Proteomes" id="UP000027120">
    <property type="component" value="Unassembled WGS sequence"/>
</dbReference>
<evidence type="ECO:0000256" key="1">
    <source>
        <dbReference type="SAM" id="MobiDB-lite"/>
    </source>
</evidence>
<feature type="region of interest" description="Disordered" evidence="1">
    <location>
        <begin position="1"/>
        <end position="27"/>
    </location>
</feature>
<evidence type="ECO:0000313" key="3">
    <source>
        <dbReference type="Proteomes" id="UP000027120"/>
    </source>
</evidence>
<feature type="region of interest" description="Disordered" evidence="1">
    <location>
        <begin position="44"/>
        <end position="74"/>
    </location>
</feature>
<feature type="compositionally biased region" description="Basic and acidic residues" evidence="1">
    <location>
        <begin position="57"/>
        <end position="74"/>
    </location>
</feature>
<gene>
    <name evidence="2" type="ORF">CISIN_1g034104mg</name>
</gene>
<dbReference type="PaxDb" id="2711-XP_006489558.1"/>
<dbReference type="GO" id="GO:0005737">
    <property type="term" value="C:cytoplasm"/>
    <property type="evidence" value="ECO:0000318"/>
    <property type="project" value="GO_Central"/>
</dbReference>
<evidence type="ECO:0000313" key="2">
    <source>
        <dbReference type="EMBL" id="KDO35988.1"/>
    </source>
</evidence>
<name>A0A067CZP6_CITSI</name>
<organism evidence="2 3">
    <name type="scientific">Citrus sinensis</name>
    <name type="common">Sweet orange</name>
    <name type="synonym">Citrus aurantium var. sinensis</name>
    <dbReference type="NCBI Taxonomy" id="2711"/>
    <lineage>
        <taxon>Eukaryota</taxon>
        <taxon>Viridiplantae</taxon>
        <taxon>Streptophyta</taxon>
        <taxon>Embryophyta</taxon>
        <taxon>Tracheophyta</taxon>
        <taxon>Spermatophyta</taxon>
        <taxon>Magnoliopsida</taxon>
        <taxon>eudicotyledons</taxon>
        <taxon>Gunneridae</taxon>
        <taxon>Pentapetalae</taxon>
        <taxon>rosids</taxon>
        <taxon>malvids</taxon>
        <taxon>Sapindales</taxon>
        <taxon>Rutaceae</taxon>
        <taxon>Aurantioideae</taxon>
        <taxon>Citrus</taxon>
    </lineage>
</organism>
<dbReference type="KEGG" id="cit:102628090"/>
<dbReference type="PANTHER" id="PTHR33912">
    <property type="entry name" value="OS01G0939400 PROTEIN"/>
    <property type="match status" value="1"/>
</dbReference>
<sequence>MADSSRNDSSGSRHQPSRLQRRRPASLQISPASSWNVAIPLLSPLATSPTTTNNKDLTMRVESRQEQRSAEGDKPVVFKKWQHPAAPFCYESAPIKASFFVPV</sequence>
<dbReference type="InterPro" id="IPR040381">
    <property type="entry name" value="At4g14450-like"/>
</dbReference>
<dbReference type="GO" id="GO:0005634">
    <property type="term" value="C:nucleus"/>
    <property type="evidence" value="ECO:0000318"/>
    <property type="project" value="GO_Central"/>
</dbReference>
<proteinExistence type="predicted"/>
<dbReference type="PANTHER" id="PTHR33912:SF2">
    <property type="entry name" value="PUTATIVE-RELATED"/>
    <property type="match status" value="1"/>
</dbReference>
<dbReference type="AlphaFoldDB" id="A0A067CZP6"/>
<dbReference type="EMBL" id="KK796359">
    <property type="protein sequence ID" value="KDO35988.1"/>
    <property type="molecule type" value="Genomic_DNA"/>
</dbReference>
<feature type="compositionally biased region" description="Basic residues" evidence="1">
    <location>
        <begin position="15"/>
        <end position="24"/>
    </location>
</feature>
<protein>
    <submittedName>
        <fullName evidence="2">Uncharacterized protein</fullName>
    </submittedName>
</protein>
<accession>A0A067CZP6</accession>
<reference evidence="2 3" key="1">
    <citation type="submission" date="2014-04" db="EMBL/GenBank/DDBJ databases">
        <authorList>
            <consortium name="International Citrus Genome Consortium"/>
            <person name="Gmitter F."/>
            <person name="Chen C."/>
            <person name="Farmerie W."/>
            <person name="Harkins T."/>
            <person name="Desany B."/>
            <person name="Mohiuddin M."/>
            <person name="Kodira C."/>
            <person name="Borodovsky M."/>
            <person name="Lomsadze A."/>
            <person name="Burns P."/>
            <person name="Jenkins J."/>
            <person name="Prochnik S."/>
            <person name="Shu S."/>
            <person name="Chapman J."/>
            <person name="Pitluck S."/>
            <person name="Schmutz J."/>
            <person name="Rokhsar D."/>
        </authorList>
    </citation>
    <scope>NUCLEOTIDE SEQUENCE</scope>
</reference>